<dbReference type="PANTHER" id="PTHR35841">
    <property type="entry name" value="PHOSPHONATES-BINDING PERIPLASMIC PROTEIN"/>
    <property type="match status" value="1"/>
</dbReference>
<evidence type="ECO:0000256" key="1">
    <source>
        <dbReference type="ARBA" id="ARBA00007162"/>
    </source>
</evidence>
<dbReference type="CDD" id="cd01071">
    <property type="entry name" value="PBP2_PhnD_like"/>
    <property type="match status" value="1"/>
</dbReference>
<evidence type="ECO:0000313" key="5">
    <source>
        <dbReference type="Proteomes" id="UP001209083"/>
    </source>
</evidence>
<dbReference type="PANTHER" id="PTHR35841:SF1">
    <property type="entry name" value="PHOSPHONATES-BINDING PERIPLASMIC PROTEIN"/>
    <property type="match status" value="1"/>
</dbReference>
<evidence type="ECO:0000313" key="4">
    <source>
        <dbReference type="EMBL" id="WGW13919.1"/>
    </source>
</evidence>
<organism evidence="4 5">
    <name type="scientific">Saxibacter everestensis</name>
    <dbReference type="NCBI Taxonomy" id="2909229"/>
    <lineage>
        <taxon>Bacteria</taxon>
        <taxon>Bacillati</taxon>
        <taxon>Actinomycetota</taxon>
        <taxon>Actinomycetes</taxon>
        <taxon>Micrococcales</taxon>
        <taxon>Brevibacteriaceae</taxon>
        <taxon>Saxibacter</taxon>
    </lineage>
</organism>
<keyword evidence="5" id="KW-1185">Reference proteome</keyword>
<feature type="chain" id="PRO_5046330431" evidence="3">
    <location>
        <begin position="26"/>
        <end position="316"/>
    </location>
</feature>
<dbReference type="EMBL" id="CP090958">
    <property type="protein sequence ID" value="WGW13919.1"/>
    <property type="molecule type" value="Genomic_DNA"/>
</dbReference>
<comment type="similarity">
    <text evidence="1">Belongs to the phosphate/phosphite/phosphonate binding protein family.</text>
</comment>
<dbReference type="SUPFAM" id="SSF53850">
    <property type="entry name" value="Periplasmic binding protein-like II"/>
    <property type="match status" value="1"/>
</dbReference>
<dbReference type="Proteomes" id="UP001209083">
    <property type="component" value="Chromosome"/>
</dbReference>
<dbReference type="NCBIfam" id="TIGR01098">
    <property type="entry name" value="3A0109s03R"/>
    <property type="match status" value="1"/>
</dbReference>
<protein>
    <submittedName>
        <fullName evidence="4">Phosphate/phosphite/phosphonate ABC transporter substrate-binding protein</fullName>
    </submittedName>
</protein>
<reference evidence="4 5" key="1">
    <citation type="submission" date="2023-05" db="EMBL/GenBank/DDBJ databases">
        <title>Lithophilousrod everest ZFBP1038 complete genpme.</title>
        <authorList>
            <person name="Tian M."/>
        </authorList>
    </citation>
    <scope>NUCLEOTIDE SEQUENCE [LARGE SCALE GENOMIC DNA]</scope>
    <source>
        <strain evidence="4 5">ZFBP1038</strain>
    </source>
</reference>
<dbReference type="InterPro" id="IPR005770">
    <property type="entry name" value="PhnD"/>
</dbReference>
<sequence>MKKIVYGAFAATALLGLSACGASSAASEKDSDFPAEIVLGAVPAENSTDLAEGYDPIVKLLEEETGAKVEFSQASDYAGVVEGMIAGNVDLAVFGPFAYVIATQNEADITPLGAVKPTKDEPSGYKSYAITQGDNAGIDELKDFAGKKVCFVDPGSTSGFLYPSAGLIEEGIIKSAREEDLSAGVKPIYAGSHDAAALAVKNGECDAGFAMESMIDKTLPAKGDLKDGDLKKVWTSETIAGNVMAGSNELGDAALEKLRKIIKEKANSDYLKKKGFCDGDCTLTDEDAWGFEGTEDAAYDGVREVCATTKSDKCEN</sequence>
<dbReference type="PROSITE" id="PS51257">
    <property type="entry name" value="PROKAR_LIPOPROTEIN"/>
    <property type="match status" value="1"/>
</dbReference>
<evidence type="ECO:0000256" key="3">
    <source>
        <dbReference type="SAM" id="SignalP"/>
    </source>
</evidence>
<evidence type="ECO:0000256" key="2">
    <source>
        <dbReference type="ARBA" id="ARBA00022729"/>
    </source>
</evidence>
<feature type="signal peptide" evidence="3">
    <location>
        <begin position="1"/>
        <end position="25"/>
    </location>
</feature>
<accession>A0ABY8QZY6</accession>
<proteinExistence type="inferred from homology"/>
<dbReference type="Pfam" id="PF12974">
    <property type="entry name" value="Phosphonate-bd"/>
    <property type="match status" value="1"/>
</dbReference>
<keyword evidence="2 3" id="KW-0732">Signal</keyword>
<dbReference type="RefSeq" id="WP_349640742.1">
    <property type="nucleotide sequence ID" value="NZ_CP090958.1"/>
</dbReference>
<gene>
    <name evidence="4" type="ORF">LWF01_09330</name>
</gene>
<name>A0ABY8QZY6_9MICO</name>
<dbReference type="Gene3D" id="3.40.190.10">
    <property type="entry name" value="Periplasmic binding protein-like II"/>
    <property type="match status" value="2"/>
</dbReference>